<dbReference type="RefSeq" id="WP_183635129.1">
    <property type="nucleotide sequence ID" value="NZ_BAABLE010000005.1"/>
</dbReference>
<accession>A0A840BJ18</accession>
<proteinExistence type="predicted"/>
<name>A0A840BJ18_9RHOO</name>
<sequence length="129" mass="13685">MDFELDFYSSEVERVEVAGDTLSVVFSAAHGLRAVAPGLAPVRGYASGVVLRFEAARWEGDPARFFGGLADGWLEVASTKRARLRLPLSETGGVRAELRLISGVSLLLAAAAVYCDAPAAEAFTESYAC</sequence>
<dbReference type="AlphaFoldDB" id="A0A840BJ18"/>
<evidence type="ECO:0000313" key="2">
    <source>
        <dbReference type="Proteomes" id="UP000561045"/>
    </source>
</evidence>
<keyword evidence="2" id="KW-1185">Reference proteome</keyword>
<reference evidence="1 2" key="1">
    <citation type="submission" date="2020-08" db="EMBL/GenBank/DDBJ databases">
        <title>Genomic Encyclopedia of Type Strains, Phase IV (KMG-IV): sequencing the most valuable type-strain genomes for metagenomic binning, comparative biology and taxonomic classification.</title>
        <authorList>
            <person name="Goeker M."/>
        </authorList>
    </citation>
    <scope>NUCLEOTIDE SEQUENCE [LARGE SCALE GENOMIC DNA]</scope>
    <source>
        <strain evidence="1 2">DSM 106739</strain>
    </source>
</reference>
<evidence type="ECO:0000313" key="1">
    <source>
        <dbReference type="EMBL" id="MBB4013225.1"/>
    </source>
</evidence>
<protein>
    <submittedName>
        <fullName evidence="1">Uncharacterized protein</fullName>
    </submittedName>
</protein>
<dbReference type="Proteomes" id="UP000561045">
    <property type="component" value="Unassembled WGS sequence"/>
</dbReference>
<gene>
    <name evidence="1" type="ORF">GGR36_002571</name>
</gene>
<organism evidence="1 2">
    <name type="scientific">Niveibacterium umoris</name>
    <dbReference type="NCBI Taxonomy" id="1193620"/>
    <lineage>
        <taxon>Bacteria</taxon>
        <taxon>Pseudomonadati</taxon>
        <taxon>Pseudomonadota</taxon>
        <taxon>Betaproteobacteria</taxon>
        <taxon>Rhodocyclales</taxon>
        <taxon>Rhodocyclaceae</taxon>
        <taxon>Niveibacterium</taxon>
    </lineage>
</organism>
<dbReference type="EMBL" id="JACIET010000002">
    <property type="protein sequence ID" value="MBB4013225.1"/>
    <property type="molecule type" value="Genomic_DNA"/>
</dbReference>
<comment type="caution">
    <text evidence="1">The sequence shown here is derived from an EMBL/GenBank/DDBJ whole genome shotgun (WGS) entry which is preliminary data.</text>
</comment>